<reference evidence="2" key="1">
    <citation type="journal article" date="2022" name="Mol. Ecol. Resour.">
        <title>The genomes of chicory, endive, great burdock and yacon provide insights into Asteraceae palaeo-polyploidization history and plant inulin production.</title>
        <authorList>
            <person name="Fan W."/>
            <person name="Wang S."/>
            <person name="Wang H."/>
            <person name="Wang A."/>
            <person name="Jiang F."/>
            <person name="Liu H."/>
            <person name="Zhao H."/>
            <person name="Xu D."/>
            <person name="Zhang Y."/>
        </authorList>
    </citation>
    <scope>NUCLEOTIDE SEQUENCE [LARGE SCALE GENOMIC DNA]</scope>
    <source>
        <strain evidence="2">cv. Yunnan</strain>
    </source>
</reference>
<keyword evidence="2" id="KW-1185">Reference proteome</keyword>
<dbReference type="Proteomes" id="UP001056120">
    <property type="component" value="Linkage Group LG20"/>
</dbReference>
<organism evidence="1 2">
    <name type="scientific">Smallanthus sonchifolius</name>
    <dbReference type="NCBI Taxonomy" id="185202"/>
    <lineage>
        <taxon>Eukaryota</taxon>
        <taxon>Viridiplantae</taxon>
        <taxon>Streptophyta</taxon>
        <taxon>Embryophyta</taxon>
        <taxon>Tracheophyta</taxon>
        <taxon>Spermatophyta</taxon>
        <taxon>Magnoliopsida</taxon>
        <taxon>eudicotyledons</taxon>
        <taxon>Gunneridae</taxon>
        <taxon>Pentapetalae</taxon>
        <taxon>asterids</taxon>
        <taxon>campanulids</taxon>
        <taxon>Asterales</taxon>
        <taxon>Asteraceae</taxon>
        <taxon>Asteroideae</taxon>
        <taxon>Heliantheae alliance</taxon>
        <taxon>Millerieae</taxon>
        <taxon>Smallanthus</taxon>
    </lineage>
</organism>
<evidence type="ECO:0000313" key="2">
    <source>
        <dbReference type="Proteomes" id="UP001056120"/>
    </source>
</evidence>
<protein>
    <submittedName>
        <fullName evidence="1">Uncharacterized protein</fullName>
    </submittedName>
</protein>
<accession>A0ACB9D7Y5</accession>
<dbReference type="EMBL" id="CM042037">
    <property type="protein sequence ID" value="KAI3742694.1"/>
    <property type="molecule type" value="Genomic_DNA"/>
</dbReference>
<name>A0ACB9D7Y5_9ASTR</name>
<comment type="caution">
    <text evidence="1">The sequence shown here is derived from an EMBL/GenBank/DDBJ whole genome shotgun (WGS) entry which is preliminary data.</text>
</comment>
<evidence type="ECO:0000313" key="1">
    <source>
        <dbReference type="EMBL" id="KAI3742694.1"/>
    </source>
</evidence>
<gene>
    <name evidence="1" type="ORF">L1987_60387</name>
</gene>
<proteinExistence type="predicted"/>
<sequence>MAEIVPGASLLESLEEERRCLLLSCTTATFDLQREWLSTAMLLISSKTQLSTAADDLPISSNFGLQQIRLSATDLFFSRRTSPIVHKGALEGVVHFDFPKEVKRPDVMDESSRRAVRKRRNTRSSSRSGSSSSAHMSGSPQTPPSPPSPYHPHPMPQGQFKLHSWLVFDPDDAIEVEAYHKLQEVLGQEFGIHKTICYTTLEEIELLNQCVELITKPWKRMARHWHEMSLAQFRVRMGMYRHREITQPVFTKSQSEISEGEASLFWGRIGSGPFDPHSQKSTKLKHPLHRYHHRCIVLTLGGRKDSTGVVSLRDLFHLHCLIDHVDCNLAYRVVEESDDDAGEGHLELAGGQGEQHGIPPIYHTTADPSMLDLMIRMGQLRYTMDGMRQDFHDHLQDPYAHQPHQQPPGPYQQWPRPPYQ</sequence>
<reference evidence="1 2" key="2">
    <citation type="journal article" date="2022" name="Mol. Ecol. Resour.">
        <title>The genomes of chicory, endive, great burdock and yacon provide insights into Asteraceae paleo-polyploidization history and plant inulin production.</title>
        <authorList>
            <person name="Fan W."/>
            <person name="Wang S."/>
            <person name="Wang H."/>
            <person name="Wang A."/>
            <person name="Jiang F."/>
            <person name="Liu H."/>
            <person name="Zhao H."/>
            <person name="Xu D."/>
            <person name="Zhang Y."/>
        </authorList>
    </citation>
    <scope>NUCLEOTIDE SEQUENCE [LARGE SCALE GENOMIC DNA]</scope>
    <source>
        <strain evidence="2">cv. Yunnan</strain>
        <tissue evidence="1">Leaves</tissue>
    </source>
</reference>